<keyword evidence="5 6" id="KW-0472">Membrane</keyword>
<evidence type="ECO:0000256" key="1">
    <source>
        <dbReference type="ARBA" id="ARBA00004651"/>
    </source>
</evidence>
<proteinExistence type="predicted"/>
<dbReference type="RefSeq" id="WP_072908098.1">
    <property type="nucleotide sequence ID" value="NZ_FRAI01000022.1"/>
</dbReference>
<feature type="transmembrane region" description="Helical" evidence="6">
    <location>
        <begin position="377"/>
        <end position="397"/>
    </location>
</feature>
<dbReference type="Gene3D" id="1.20.1250.20">
    <property type="entry name" value="MFS general substrate transporter like domains"/>
    <property type="match status" value="2"/>
</dbReference>
<evidence type="ECO:0000313" key="9">
    <source>
        <dbReference type="Proteomes" id="UP000243547"/>
    </source>
</evidence>
<accession>A0A1M6QM74</accession>
<evidence type="ECO:0000256" key="5">
    <source>
        <dbReference type="ARBA" id="ARBA00023136"/>
    </source>
</evidence>
<gene>
    <name evidence="8" type="ORF">SAMN02745227_01796</name>
</gene>
<dbReference type="GO" id="GO:0022857">
    <property type="term" value="F:transmembrane transporter activity"/>
    <property type="evidence" value="ECO:0007669"/>
    <property type="project" value="InterPro"/>
</dbReference>
<dbReference type="Proteomes" id="UP000243547">
    <property type="component" value="Unassembled WGS sequence"/>
</dbReference>
<dbReference type="InterPro" id="IPR036259">
    <property type="entry name" value="MFS_trans_sf"/>
</dbReference>
<dbReference type="GO" id="GO:0005886">
    <property type="term" value="C:plasma membrane"/>
    <property type="evidence" value="ECO:0007669"/>
    <property type="project" value="UniProtKB-SubCell"/>
</dbReference>
<dbReference type="InterPro" id="IPR020846">
    <property type="entry name" value="MFS_dom"/>
</dbReference>
<reference evidence="9" key="1">
    <citation type="submission" date="2016-11" db="EMBL/GenBank/DDBJ databases">
        <authorList>
            <person name="Varghese N."/>
            <person name="Submissions S."/>
        </authorList>
    </citation>
    <scope>NUCLEOTIDE SEQUENCE [LARGE SCALE GENOMIC DNA]</scope>
    <source>
        <strain evidence="9">DSM 14826</strain>
    </source>
</reference>
<dbReference type="OrthoDB" id="9810492at2"/>
<keyword evidence="4 6" id="KW-1133">Transmembrane helix</keyword>
<evidence type="ECO:0000256" key="3">
    <source>
        <dbReference type="ARBA" id="ARBA00022692"/>
    </source>
</evidence>
<name>A0A1M6QM74_9FIRM</name>
<dbReference type="Pfam" id="PF07690">
    <property type="entry name" value="MFS_1"/>
    <property type="match status" value="2"/>
</dbReference>
<feature type="transmembrane region" description="Helical" evidence="6">
    <location>
        <begin position="259"/>
        <end position="281"/>
    </location>
</feature>
<feature type="transmembrane region" description="Helical" evidence="6">
    <location>
        <begin position="85"/>
        <end position="104"/>
    </location>
</feature>
<dbReference type="EMBL" id="FRAI01000022">
    <property type="protein sequence ID" value="SHK21316.1"/>
    <property type="molecule type" value="Genomic_DNA"/>
</dbReference>
<feature type="transmembrane region" description="Helical" evidence="6">
    <location>
        <begin position="20"/>
        <end position="41"/>
    </location>
</feature>
<evidence type="ECO:0000256" key="6">
    <source>
        <dbReference type="SAM" id="Phobius"/>
    </source>
</evidence>
<dbReference type="InterPro" id="IPR011701">
    <property type="entry name" value="MFS"/>
</dbReference>
<comment type="subcellular location">
    <subcellularLocation>
        <location evidence="1">Cell membrane</location>
        <topology evidence="1">Multi-pass membrane protein</topology>
    </subcellularLocation>
</comment>
<feature type="domain" description="Major facilitator superfamily (MFS) profile" evidence="7">
    <location>
        <begin position="15"/>
        <end position="401"/>
    </location>
</feature>
<feature type="transmembrane region" description="Helical" evidence="6">
    <location>
        <begin position="223"/>
        <end position="247"/>
    </location>
</feature>
<dbReference type="PANTHER" id="PTHR23520:SF5">
    <property type="entry name" value="TRANSPORTER, PUTATIVE (AFU_ORTHOLOGUE AFUA_3G04000)-RELATED"/>
    <property type="match status" value="1"/>
</dbReference>
<evidence type="ECO:0000256" key="4">
    <source>
        <dbReference type="ARBA" id="ARBA00022989"/>
    </source>
</evidence>
<dbReference type="PANTHER" id="PTHR23520">
    <property type="entry name" value="TRANSPORTER, PUTATIVE (AFU_ORTHOLOGUE AFUA_3G04000)-RELATED"/>
    <property type="match status" value="1"/>
</dbReference>
<feature type="transmembrane region" description="Helical" evidence="6">
    <location>
        <begin position="53"/>
        <end position="73"/>
    </location>
</feature>
<evidence type="ECO:0000313" key="8">
    <source>
        <dbReference type="EMBL" id="SHK21316.1"/>
    </source>
</evidence>
<evidence type="ECO:0000256" key="2">
    <source>
        <dbReference type="ARBA" id="ARBA00022448"/>
    </source>
</evidence>
<feature type="transmembrane region" description="Helical" evidence="6">
    <location>
        <begin position="177"/>
        <end position="194"/>
    </location>
</feature>
<sequence>MSESYLSMIKKMSPNLRCYFFASFFAYLGLGAGNVLVNLFLMEKGYGENVVGIFLAIKLFTTGILALPSGIICNKMGYKWSLKKGLFFIGIGILLLTYFDGLVAVYLSSFLWGLGLSVFAVSAPPFIQDNAEMKYRQQAFSINFSVMMFSNMMGNYISGKMAEILPFEILKNYRVTLTIFALSTFIGIIFLINIKEKVKGEKSFNFKNHLIGITSLVKKDNNIVRLLICHGIIGMGAGLIVPLLNVFLKNNVGATTSQIGTIMSISQTTTAIAGLITPYIVLRLGKVKTVTFLRLLSIPFLIAIALLQNIYLVAVAVFVRSSLMNMTHPAELEFSMGLVGKDNRAFLSALLKTVESVGRSFSVLAGGYIMANLGYSLPYYITCLLYFIAVILFYNWFSSVEKNKISTKLTLNN</sequence>
<protein>
    <submittedName>
        <fullName evidence="8">Predicted arabinose efflux permease, MFS family</fullName>
    </submittedName>
</protein>
<feature type="transmembrane region" description="Helical" evidence="6">
    <location>
        <begin position="139"/>
        <end position="157"/>
    </location>
</feature>
<keyword evidence="3 6" id="KW-0812">Transmembrane</keyword>
<dbReference type="SUPFAM" id="SSF103473">
    <property type="entry name" value="MFS general substrate transporter"/>
    <property type="match status" value="1"/>
</dbReference>
<feature type="transmembrane region" description="Helical" evidence="6">
    <location>
        <begin position="110"/>
        <end position="127"/>
    </location>
</feature>
<dbReference type="STRING" id="1120989.SAMN02745227_01796"/>
<organism evidence="8 9">
    <name type="scientific">Anaerobranca californiensis DSM 14826</name>
    <dbReference type="NCBI Taxonomy" id="1120989"/>
    <lineage>
        <taxon>Bacteria</taxon>
        <taxon>Bacillati</taxon>
        <taxon>Bacillota</taxon>
        <taxon>Clostridia</taxon>
        <taxon>Eubacteriales</taxon>
        <taxon>Proteinivoracaceae</taxon>
        <taxon>Anaerobranca</taxon>
    </lineage>
</organism>
<dbReference type="AlphaFoldDB" id="A0A1M6QM74"/>
<dbReference type="PROSITE" id="PS50850">
    <property type="entry name" value="MFS"/>
    <property type="match status" value="1"/>
</dbReference>
<keyword evidence="9" id="KW-1185">Reference proteome</keyword>
<evidence type="ECO:0000259" key="7">
    <source>
        <dbReference type="PROSITE" id="PS50850"/>
    </source>
</evidence>
<feature type="transmembrane region" description="Helical" evidence="6">
    <location>
        <begin position="293"/>
        <end position="319"/>
    </location>
</feature>
<keyword evidence="2" id="KW-0813">Transport</keyword>